<dbReference type="InParanoid" id="D8M5D8"/>
<comment type="similarity">
    <text evidence="1">Belongs to the universal ribosomal protein uL16 family.</text>
</comment>
<keyword evidence="3" id="KW-0687">Ribonucleoprotein</keyword>
<dbReference type="GO" id="GO:0006412">
    <property type="term" value="P:translation"/>
    <property type="evidence" value="ECO:0007669"/>
    <property type="project" value="InterPro"/>
</dbReference>
<dbReference type="Pfam" id="PF00252">
    <property type="entry name" value="Ribosomal_L16"/>
    <property type="match status" value="1"/>
</dbReference>
<dbReference type="InterPro" id="IPR047873">
    <property type="entry name" value="Ribosomal_uL16"/>
</dbReference>
<dbReference type="EMBL" id="FN668672">
    <property type="protein sequence ID" value="CBK23858.2"/>
    <property type="molecule type" value="Genomic_DNA"/>
</dbReference>
<dbReference type="AlphaFoldDB" id="D8M5D8"/>
<dbReference type="OrthoDB" id="10258869at2759"/>
<evidence type="ECO:0000256" key="3">
    <source>
        <dbReference type="ARBA" id="ARBA00023274"/>
    </source>
</evidence>
<evidence type="ECO:0000313" key="6">
    <source>
        <dbReference type="EMBL" id="CBK24763.2"/>
    </source>
</evidence>
<dbReference type="EMBL" id="FN668689">
    <property type="protein sequence ID" value="CBK24763.2"/>
    <property type="molecule type" value="Genomic_DNA"/>
</dbReference>
<protein>
    <submittedName>
        <fullName evidence="4">Ribosomal protein L10e</fullName>
    </submittedName>
</protein>
<dbReference type="PANTHER" id="PTHR11726">
    <property type="entry name" value="60S RIBOSOMAL PROTEIN L10"/>
    <property type="match status" value="1"/>
</dbReference>
<dbReference type="SUPFAM" id="SSF54686">
    <property type="entry name" value="Ribosomal protein L16p/L10e"/>
    <property type="match status" value="1"/>
</dbReference>
<dbReference type="GO" id="GO:0003735">
    <property type="term" value="F:structural constituent of ribosome"/>
    <property type="evidence" value="ECO:0007669"/>
    <property type="project" value="InterPro"/>
</dbReference>
<sequence length="206" mass="23601">MGRRPARCYRYCKNKPYIKSRFCRGVPDAKIRIFDIGDKSASVDTYPFVCHMLSDEREQLSSEALEAARIAANKYLVKYGGKDTFHMRVRAHPYHVTRINKMLSCAGADRLQTGMRHAFGKPNGLVARVRIGQPLISIRTKDDKKEVAIEALRRAKMKFPGRQKIVVSKKWGFTKWTREEYAEMRQSGKLLATGNIAFYVSDHGKL</sequence>
<evidence type="ECO:0000313" key="7">
    <source>
        <dbReference type="Proteomes" id="UP000008312"/>
    </source>
</evidence>
<dbReference type="PIRSF" id="PIRSF005590">
    <property type="entry name" value="Ribosomal_L10"/>
    <property type="match status" value="1"/>
</dbReference>
<evidence type="ECO:0000313" key="5">
    <source>
        <dbReference type="EMBL" id="CBK23858.2"/>
    </source>
</evidence>
<dbReference type="GO" id="GO:1990904">
    <property type="term" value="C:ribonucleoprotein complex"/>
    <property type="evidence" value="ECO:0007669"/>
    <property type="project" value="UniProtKB-KW"/>
</dbReference>
<dbReference type="FunFam" id="3.90.1170.10:FF:000002">
    <property type="entry name" value="60S ribosomal protein L10"/>
    <property type="match status" value="1"/>
</dbReference>
<dbReference type="NCBIfam" id="NF003239">
    <property type="entry name" value="PRK04199.1-4"/>
    <property type="match status" value="1"/>
</dbReference>
<name>D8M5D8_BLAHO</name>
<dbReference type="CDD" id="cd01433">
    <property type="entry name" value="Ribosomal_L16_L10e"/>
    <property type="match status" value="1"/>
</dbReference>
<keyword evidence="7" id="KW-1185">Reference proteome</keyword>
<reference evidence="4" key="1">
    <citation type="submission" date="2010-02" db="EMBL/GenBank/DDBJ databases">
        <title>Sequencing and annotation of the Blastocystis hominis genome.</title>
        <authorList>
            <person name="Wincker P."/>
        </authorList>
    </citation>
    <scope>NUCLEOTIDE SEQUENCE</scope>
    <source>
        <strain evidence="4">Singapore isolate B</strain>
    </source>
</reference>
<dbReference type="GeneID" id="24921486"/>
<proteinExistence type="inferred from homology"/>
<dbReference type="PROSITE" id="PS01257">
    <property type="entry name" value="RIBOSOMAL_L10E"/>
    <property type="match status" value="1"/>
</dbReference>
<dbReference type="Gene3D" id="3.90.1170.10">
    <property type="entry name" value="Ribosomal protein L10e/L16"/>
    <property type="match status" value="1"/>
</dbReference>
<dbReference type="InterPro" id="IPR036920">
    <property type="entry name" value="Ribosomal_uL16_sf"/>
</dbReference>
<evidence type="ECO:0000256" key="1">
    <source>
        <dbReference type="ARBA" id="ARBA00008931"/>
    </source>
</evidence>
<dbReference type="EMBL" id="FN668658">
    <property type="protein sequence ID" value="CBK23277.2"/>
    <property type="molecule type" value="Genomic_DNA"/>
</dbReference>
<keyword evidence="2 4" id="KW-0689">Ribosomal protein</keyword>
<dbReference type="RefSeq" id="XP_012897325.1">
    <property type="nucleotide sequence ID" value="XM_013041871.1"/>
</dbReference>
<dbReference type="GeneID" id="24920749"/>
<evidence type="ECO:0000313" key="4">
    <source>
        <dbReference type="EMBL" id="CBK23277.2"/>
    </source>
</evidence>
<dbReference type="NCBIfam" id="TIGR00279">
    <property type="entry name" value="uL16_euk_arch"/>
    <property type="match status" value="1"/>
</dbReference>
<organism evidence="4">
    <name type="scientific">Blastocystis hominis</name>
    <dbReference type="NCBI Taxonomy" id="12968"/>
    <lineage>
        <taxon>Eukaryota</taxon>
        <taxon>Sar</taxon>
        <taxon>Stramenopiles</taxon>
        <taxon>Bigyra</taxon>
        <taxon>Opalozoa</taxon>
        <taxon>Opalinata</taxon>
        <taxon>Blastocystidae</taxon>
        <taxon>Blastocystis</taxon>
    </lineage>
</organism>
<dbReference type="GeneID" id="24920288"/>
<evidence type="ECO:0000256" key="2">
    <source>
        <dbReference type="ARBA" id="ARBA00022980"/>
    </source>
</evidence>
<dbReference type="RefSeq" id="XP_012898811.1">
    <property type="nucleotide sequence ID" value="XM_013043357.1"/>
</dbReference>
<dbReference type="InterPro" id="IPR001197">
    <property type="entry name" value="Ribosomal_uL16_euk_arch"/>
</dbReference>
<accession>D8M5D8</accession>
<dbReference type="GO" id="GO:0005840">
    <property type="term" value="C:ribosome"/>
    <property type="evidence" value="ECO:0007669"/>
    <property type="project" value="UniProtKB-KW"/>
</dbReference>
<dbReference type="InterPro" id="IPR016180">
    <property type="entry name" value="Ribosomal_uL16_dom"/>
</dbReference>
<dbReference type="OMA" id="HHVIREN"/>
<dbReference type="Proteomes" id="UP000008312">
    <property type="component" value="Unassembled WGS sequence"/>
</dbReference>
<dbReference type="RefSeq" id="XP_012897906.1">
    <property type="nucleotide sequence ID" value="XM_013042452.1"/>
</dbReference>
<dbReference type="InterPro" id="IPR018255">
    <property type="entry name" value="Ribosomal_uL16_CS_euk_arc"/>
</dbReference>
<dbReference type="FunCoup" id="D8M5D8">
    <property type="interactions" value="336"/>
</dbReference>
<gene>
    <name evidence="4" type="ORF">GSBLH_T00003175001</name>
    <name evidence="5" type="ORF">GSBLH_T00003672001</name>
    <name evidence="6" type="ORF">GSBLH_T00004461001</name>
</gene>